<evidence type="ECO:0000313" key="6">
    <source>
        <dbReference type="EMBL" id="GIY24301.1"/>
    </source>
</evidence>
<dbReference type="Pfam" id="PF00651">
    <property type="entry name" value="BTB"/>
    <property type="match status" value="1"/>
</dbReference>
<dbReference type="FunFam" id="1.25.40.420:FF:000001">
    <property type="entry name" value="Kelch-like family member 12"/>
    <property type="match status" value="1"/>
</dbReference>
<keyword evidence="3" id="KW-0677">Repeat</keyword>
<keyword evidence="2" id="KW-0880">Kelch repeat</keyword>
<proteinExistence type="predicted"/>
<evidence type="ECO:0000256" key="2">
    <source>
        <dbReference type="ARBA" id="ARBA00022441"/>
    </source>
</evidence>
<evidence type="ECO:0000256" key="3">
    <source>
        <dbReference type="ARBA" id="ARBA00022737"/>
    </source>
</evidence>
<name>A0AAV4RTN2_9ARAC</name>
<dbReference type="InterPro" id="IPR017096">
    <property type="entry name" value="BTB-kelch_protein"/>
</dbReference>
<dbReference type="SUPFAM" id="SSF54695">
    <property type="entry name" value="POZ domain"/>
    <property type="match status" value="1"/>
</dbReference>
<dbReference type="InterPro" id="IPR000210">
    <property type="entry name" value="BTB/POZ_dom"/>
</dbReference>
<dbReference type="InterPro" id="IPR011705">
    <property type="entry name" value="BACK"/>
</dbReference>
<reference evidence="6 7" key="1">
    <citation type="submission" date="2021-06" db="EMBL/GenBank/DDBJ databases">
        <title>Caerostris darwini draft genome.</title>
        <authorList>
            <person name="Kono N."/>
            <person name="Arakawa K."/>
        </authorList>
    </citation>
    <scope>NUCLEOTIDE SEQUENCE [LARGE SCALE GENOMIC DNA]</scope>
</reference>
<dbReference type="InterPro" id="IPR011333">
    <property type="entry name" value="SKP1/BTB/POZ_sf"/>
</dbReference>
<dbReference type="GO" id="GO:0003779">
    <property type="term" value="F:actin binding"/>
    <property type="evidence" value="ECO:0007669"/>
    <property type="project" value="UniProtKB-KW"/>
</dbReference>
<feature type="domain" description="BTB" evidence="5">
    <location>
        <begin position="35"/>
        <end position="104"/>
    </location>
</feature>
<protein>
    <recommendedName>
        <fullName evidence="1">Kelch-like protein diablo</fullName>
    </recommendedName>
</protein>
<organism evidence="6 7">
    <name type="scientific">Caerostris darwini</name>
    <dbReference type="NCBI Taxonomy" id="1538125"/>
    <lineage>
        <taxon>Eukaryota</taxon>
        <taxon>Metazoa</taxon>
        <taxon>Ecdysozoa</taxon>
        <taxon>Arthropoda</taxon>
        <taxon>Chelicerata</taxon>
        <taxon>Arachnida</taxon>
        <taxon>Araneae</taxon>
        <taxon>Araneomorphae</taxon>
        <taxon>Entelegynae</taxon>
        <taxon>Araneoidea</taxon>
        <taxon>Araneidae</taxon>
        <taxon>Caerostris</taxon>
    </lineage>
</organism>
<dbReference type="AlphaFoldDB" id="A0AAV4RTN2"/>
<keyword evidence="7" id="KW-1185">Reference proteome</keyword>
<dbReference type="SUPFAM" id="SSF117281">
    <property type="entry name" value="Kelch motif"/>
    <property type="match status" value="1"/>
</dbReference>
<dbReference type="Pfam" id="PF01344">
    <property type="entry name" value="Kelch_1"/>
    <property type="match status" value="4"/>
</dbReference>
<dbReference type="SMART" id="SM00875">
    <property type="entry name" value="BACK"/>
    <property type="match status" value="1"/>
</dbReference>
<dbReference type="InterPro" id="IPR006652">
    <property type="entry name" value="Kelch_1"/>
</dbReference>
<comment type="caution">
    <text evidence="6">The sequence shown here is derived from an EMBL/GenBank/DDBJ whole genome shotgun (WGS) entry which is preliminary data.</text>
</comment>
<gene>
    <name evidence="6" type="primary">KLHL10</name>
    <name evidence="6" type="ORF">CDAR_64351</name>
</gene>
<evidence type="ECO:0000313" key="7">
    <source>
        <dbReference type="Proteomes" id="UP001054837"/>
    </source>
</evidence>
<sequence>MDATMVLSSSEESLAKMKAECQVVWTELKEAKKFCDVVLQTEDGGTFAVHKSIMAVCSPYFRALFTSRVSSGRGRPKVLIPGVTSAMLQLIVHYAYSGVTAVTEDNVVHLLPAADQFNVLGMLGECTQFLLRKMDAENCIGFEEFARCFFVFDLEQAAQRYLLSHFSEVVTQSEEFLDMSLDAVVGLLNHDRINVRNEELVWEAGLRWIEHRPAERKRHVEAIMRCIRLGLMDTQYFMEKVKMHKYVENNESCKPIVIETLRFLWDLEMIGQKKDVVETPFLATPRIPYCILFTIGGWSGGSPTNLIETYDTKADRWIKVKETDPAGPRAYHKLAVIGYDIYVIGGFDGNDYFNSCRCFNAISKEWRDIAPMHTKRCYVSVAALDNLIYAMGGYDGHHRQNTVERYDLEINQWTFVAPMNVQRSDASATTLNGRVYIVGGFNGSECLASAEFYNPQTDQWTITPSMKQRRSGVSVISHHGRIYALGGFNGISRLVNGEKYDPESDQWTHIPDMFNPRSNFAIEVGRPRMDSHYWNVQILMFWLIGCVQFTKNSNLANTRSGLYKELAQGCRSNCFTMNL</sequence>
<accession>A0AAV4RTN2</accession>
<dbReference type="PROSITE" id="PS50097">
    <property type="entry name" value="BTB"/>
    <property type="match status" value="1"/>
</dbReference>
<dbReference type="PIRSF" id="PIRSF037037">
    <property type="entry name" value="Kelch-like_protein_gigaxonin"/>
    <property type="match status" value="1"/>
</dbReference>
<evidence type="ECO:0000256" key="4">
    <source>
        <dbReference type="ARBA" id="ARBA00043912"/>
    </source>
</evidence>
<dbReference type="Proteomes" id="UP001054837">
    <property type="component" value="Unassembled WGS sequence"/>
</dbReference>
<dbReference type="InterPro" id="IPR015915">
    <property type="entry name" value="Kelch-typ_b-propeller"/>
</dbReference>
<dbReference type="Gene3D" id="3.30.710.10">
    <property type="entry name" value="Potassium Channel Kv1.1, Chain A"/>
    <property type="match status" value="1"/>
</dbReference>
<dbReference type="SMART" id="SM00225">
    <property type="entry name" value="BTB"/>
    <property type="match status" value="1"/>
</dbReference>
<comment type="function">
    <text evidence="4">Probable substrate-specific adapter of an E3 ubiquitin-protein ligase complex which mediates the ubiquitination and subsequent proteasomal degradation of target proteins. May have a role in synapse differentiation and growth.</text>
</comment>
<dbReference type="Pfam" id="PF07707">
    <property type="entry name" value="BACK"/>
    <property type="match status" value="1"/>
</dbReference>
<dbReference type="SMART" id="SM00612">
    <property type="entry name" value="Kelch"/>
    <property type="match status" value="5"/>
</dbReference>
<dbReference type="EMBL" id="BPLQ01006660">
    <property type="protein sequence ID" value="GIY24301.1"/>
    <property type="molecule type" value="Genomic_DNA"/>
</dbReference>
<dbReference type="Gene3D" id="2.120.10.80">
    <property type="entry name" value="Kelch-type beta propeller"/>
    <property type="match status" value="1"/>
</dbReference>
<evidence type="ECO:0000259" key="5">
    <source>
        <dbReference type="PROSITE" id="PS50097"/>
    </source>
</evidence>
<dbReference type="PANTHER" id="PTHR45632">
    <property type="entry name" value="LD33804P"/>
    <property type="match status" value="1"/>
</dbReference>
<dbReference type="Gene3D" id="1.25.40.420">
    <property type="match status" value="1"/>
</dbReference>
<evidence type="ECO:0000256" key="1">
    <source>
        <dbReference type="ARBA" id="ARBA00013699"/>
    </source>
</evidence>
<dbReference type="PRINTS" id="PR00501">
    <property type="entry name" value="KELCHREPEAT"/>
</dbReference>
<dbReference type="PANTHER" id="PTHR45632:SF5">
    <property type="entry name" value="KELCH-LIKE PROTEIN 22"/>
    <property type="match status" value="1"/>
</dbReference>